<reference evidence="2 3" key="2">
    <citation type="submission" date="2018-11" db="EMBL/GenBank/DDBJ databases">
        <authorList>
            <consortium name="Pathogen Informatics"/>
        </authorList>
    </citation>
    <scope>NUCLEOTIDE SEQUENCE [LARGE SCALE GENOMIC DNA]</scope>
</reference>
<dbReference type="OrthoDB" id="438440at2759"/>
<protein>
    <submittedName>
        <fullName evidence="2 4">Uncharacterized protein</fullName>
    </submittedName>
</protein>
<keyword evidence="3" id="KW-1185">Reference proteome</keyword>
<evidence type="ECO:0000256" key="1">
    <source>
        <dbReference type="SAM" id="Phobius"/>
    </source>
</evidence>
<keyword evidence="1" id="KW-0812">Transmembrane</keyword>
<organism evidence="4">
    <name type="scientific">Gongylonema pulchrum</name>
    <dbReference type="NCBI Taxonomy" id="637853"/>
    <lineage>
        <taxon>Eukaryota</taxon>
        <taxon>Metazoa</taxon>
        <taxon>Ecdysozoa</taxon>
        <taxon>Nematoda</taxon>
        <taxon>Chromadorea</taxon>
        <taxon>Rhabditida</taxon>
        <taxon>Spirurina</taxon>
        <taxon>Spiruromorpha</taxon>
        <taxon>Spiruroidea</taxon>
        <taxon>Gongylonematidae</taxon>
        <taxon>Gongylonema</taxon>
    </lineage>
</organism>
<keyword evidence="1" id="KW-1133">Transmembrane helix</keyword>
<dbReference type="EMBL" id="UYRT01081137">
    <property type="protein sequence ID" value="VDN23975.1"/>
    <property type="molecule type" value="Genomic_DNA"/>
</dbReference>
<keyword evidence="1" id="KW-0472">Membrane</keyword>
<dbReference type="WBParaSite" id="GPUH_0001434801-mRNA-1">
    <property type="protein sequence ID" value="GPUH_0001434801-mRNA-1"/>
    <property type="gene ID" value="GPUH_0001434801"/>
</dbReference>
<dbReference type="AlphaFoldDB" id="A0A183E038"/>
<evidence type="ECO:0000313" key="4">
    <source>
        <dbReference type="WBParaSite" id="GPUH_0001434801-mRNA-1"/>
    </source>
</evidence>
<evidence type="ECO:0000313" key="2">
    <source>
        <dbReference type="EMBL" id="VDN23975.1"/>
    </source>
</evidence>
<sequence length="171" mass="18947">MPSLVVFGRRWNIASDDFVFPSLSETLLLWGRNEAMRAALNDIAVLTSSFFADVDLVASDILAGLLLLVHAPHQLPPATTHTPGTEVFFDQKLPTNKFFFPKFIVIFDAMILEIAASSVLDCIWNAESCYFFFFHFIIALTSAALPDGQLFGNPNSRGKMSVVQRLSVDCV</sequence>
<reference evidence="4" key="1">
    <citation type="submission" date="2016-06" db="UniProtKB">
        <authorList>
            <consortium name="WormBaseParasite"/>
        </authorList>
    </citation>
    <scope>IDENTIFICATION</scope>
</reference>
<dbReference type="Proteomes" id="UP000271098">
    <property type="component" value="Unassembled WGS sequence"/>
</dbReference>
<name>A0A183E038_9BILA</name>
<gene>
    <name evidence="2" type="ORF">GPUH_LOCUS14329</name>
</gene>
<proteinExistence type="predicted"/>
<accession>A0A183E038</accession>
<feature type="transmembrane region" description="Helical" evidence="1">
    <location>
        <begin position="99"/>
        <end position="120"/>
    </location>
</feature>
<evidence type="ECO:0000313" key="3">
    <source>
        <dbReference type="Proteomes" id="UP000271098"/>
    </source>
</evidence>
<feature type="transmembrane region" description="Helical" evidence="1">
    <location>
        <begin position="132"/>
        <end position="151"/>
    </location>
</feature>